<evidence type="ECO:0000313" key="1">
    <source>
        <dbReference type="EMBL" id="KAJ8932128.1"/>
    </source>
</evidence>
<dbReference type="CDD" id="cd23992">
    <property type="entry name" value="PBP_GOBP"/>
    <property type="match status" value="1"/>
</dbReference>
<dbReference type="InterPro" id="IPR006170">
    <property type="entry name" value="PBP/GOBP"/>
</dbReference>
<dbReference type="AlphaFoldDB" id="A0AAV8X0C3"/>
<dbReference type="Gene3D" id="1.10.238.20">
    <property type="entry name" value="Pheromone/general odorant binding protein domain"/>
    <property type="match status" value="1"/>
</dbReference>
<dbReference type="SUPFAM" id="SSF47565">
    <property type="entry name" value="Insect pheromone/odorant-binding proteins"/>
    <property type="match status" value="1"/>
</dbReference>
<sequence length="62" mass="7030">MYAALTLTSEQRTRIDAIHTECVGQTGVDPEVIKKGRLGEFPDDLKFKEFLLCVTKKESFPK</sequence>
<protein>
    <submittedName>
        <fullName evidence="1">Uncharacterized protein</fullName>
    </submittedName>
</protein>
<evidence type="ECO:0000313" key="2">
    <source>
        <dbReference type="Proteomes" id="UP001162156"/>
    </source>
</evidence>
<dbReference type="GO" id="GO:0005549">
    <property type="term" value="F:odorant binding"/>
    <property type="evidence" value="ECO:0007669"/>
    <property type="project" value="InterPro"/>
</dbReference>
<dbReference type="Pfam" id="PF01395">
    <property type="entry name" value="PBP_GOBP"/>
    <property type="match status" value="1"/>
</dbReference>
<reference evidence="1" key="1">
    <citation type="journal article" date="2023" name="Insect Mol. Biol.">
        <title>Genome sequencing provides insights into the evolution of gene families encoding plant cell wall-degrading enzymes in longhorned beetles.</title>
        <authorList>
            <person name="Shin N.R."/>
            <person name="Okamura Y."/>
            <person name="Kirsch R."/>
            <person name="Pauchet Y."/>
        </authorList>
    </citation>
    <scope>NUCLEOTIDE SEQUENCE</scope>
    <source>
        <strain evidence="1">RBIC_L_NR</strain>
    </source>
</reference>
<name>A0AAV8X0C3_9CUCU</name>
<keyword evidence="2" id="KW-1185">Reference proteome</keyword>
<organism evidence="1 2">
    <name type="scientific">Rhamnusium bicolor</name>
    <dbReference type="NCBI Taxonomy" id="1586634"/>
    <lineage>
        <taxon>Eukaryota</taxon>
        <taxon>Metazoa</taxon>
        <taxon>Ecdysozoa</taxon>
        <taxon>Arthropoda</taxon>
        <taxon>Hexapoda</taxon>
        <taxon>Insecta</taxon>
        <taxon>Pterygota</taxon>
        <taxon>Neoptera</taxon>
        <taxon>Endopterygota</taxon>
        <taxon>Coleoptera</taxon>
        <taxon>Polyphaga</taxon>
        <taxon>Cucujiformia</taxon>
        <taxon>Chrysomeloidea</taxon>
        <taxon>Cerambycidae</taxon>
        <taxon>Lepturinae</taxon>
        <taxon>Rhagiini</taxon>
        <taxon>Rhamnusium</taxon>
    </lineage>
</organism>
<gene>
    <name evidence="1" type="ORF">NQ314_014909</name>
</gene>
<dbReference type="InterPro" id="IPR036728">
    <property type="entry name" value="PBP_GOBP_sf"/>
</dbReference>
<dbReference type="EMBL" id="JANEYF010004127">
    <property type="protein sequence ID" value="KAJ8932128.1"/>
    <property type="molecule type" value="Genomic_DNA"/>
</dbReference>
<comment type="caution">
    <text evidence="1">The sequence shown here is derived from an EMBL/GenBank/DDBJ whole genome shotgun (WGS) entry which is preliminary data.</text>
</comment>
<dbReference type="Proteomes" id="UP001162156">
    <property type="component" value="Unassembled WGS sequence"/>
</dbReference>
<proteinExistence type="predicted"/>
<accession>A0AAV8X0C3</accession>